<dbReference type="InterPro" id="IPR018193">
    <property type="entry name" value="Glyc_kinase_flavodox-like_fold"/>
</dbReference>
<evidence type="ECO:0000256" key="4">
    <source>
        <dbReference type="PIRNR" id="PIRNR006078"/>
    </source>
</evidence>
<dbReference type="PIRSF" id="PIRSF006078">
    <property type="entry name" value="GlxK"/>
    <property type="match status" value="1"/>
</dbReference>
<proteinExistence type="inferred from homology"/>
<dbReference type="OrthoDB" id="9774290at2"/>
<keyword evidence="2 4" id="KW-0808">Transferase</keyword>
<dbReference type="NCBIfam" id="TIGR00045">
    <property type="entry name" value="glycerate kinase"/>
    <property type="match status" value="1"/>
</dbReference>
<reference evidence="7 8" key="2">
    <citation type="submission" date="2018-05" db="EMBL/GenBank/DDBJ databases">
        <title>Ignatzschineria dubaiensis sp. nov., isolated from necrotic foot tissues of dromedaries (Camelus dromedarius) and associated maggots in Dubai, United Arab Emirates.</title>
        <authorList>
            <person name="Tsang C.C."/>
            <person name="Tang J.Y.M."/>
            <person name="Fong J.Y.H."/>
            <person name="Kinne J."/>
            <person name="Lee H.H."/>
            <person name="Joseph M."/>
            <person name="Jose S."/>
            <person name="Schuster R.K."/>
            <person name="Tang Y."/>
            <person name="Sivakumar S."/>
            <person name="Chen J.H.K."/>
            <person name="Teng J.L.L."/>
            <person name="Lau S.K.P."/>
            <person name="Wernery U."/>
            <person name="Woo P.C.Y."/>
        </authorList>
    </citation>
    <scope>NUCLEOTIDE SEQUENCE [LARGE SCALE GENOMIC DNA]</scope>
    <source>
        <strain evidence="7">UAE-HKU57</strain>
        <strain evidence="8">UAE-HKU58</strain>
    </source>
</reference>
<dbReference type="InterPro" id="IPR004381">
    <property type="entry name" value="Glycerate_kinase"/>
</dbReference>
<dbReference type="SUPFAM" id="SSF110738">
    <property type="entry name" value="Glycerate kinase I"/>
    <property type="match status" value="1"/>
</dbReference>
<accession>A0A2U2AKH9</accession>
<protein>
    <submittedName>
        <fullName evidence="5">Glycerate kinase</fullName>
    </submittedName>
</protein>
<evidence type="ECO:0000256" key="2">
    <source>
        <dbReference type="ARBA" id="ARBA00022679"/>
    </source>
</evidence>
<dbReference type="Gene3D" id="3.40.50.10350">
    <property type="entry name" value="Glycerate kinase, domain 1"/>
    <property type="match status" value="1"/>
</dbReference>
<name>A0A2U2AKH9_9GAMM</name>
<dbReference type="RefSeq" id="WP_109202314.1">
    <property type="nucleotide sequence ID" value="NZ_QEWS01000015.1"/>
</dbReference>
<dbReference type="Gene3D" id="3.90.1510.10">
    <property type="entry name" value="Glycerate kinase, domain 2"/>
    <property type="match status" value="1"/>
</dbReference>
<comment type="similarity">
    <text evidence="1 4">Belongs to the glycerate kinase type-1 family.</text>
</comment>
<sequence>MKIVIAPDSYKESLSALEVAELIQKGFSRHYPKAEYHLVPIADGGEGTIDAIVAATGGKRVVLSVMGPLGDQIEASYAITGDGQSAVIEMAEASGLMHVPLEKRDPTITTSFGTGELIKDALSRGIRHIVLGLGGSATNDGGAGMLAALGLQFFNQQGEELPLGAISLQELASIDLSHLDPAIQKCHFEIACDVDVVLTGGKGASAIFGPQKGATPEMITQLDCALENYARVIATTLQRDIDEIKNQPGSGAAGGMGVAALTFLQGELKSGVTLILELIGLPQLLLDADLVITGEGRMDGQTLYGKAPIGVATIAKEHHIPVIAIAGSLGDGAESLSEKGIVALFSILDSPCNLDGAYAKTRINLERTAENVAALLKVGKML</sequence>
<dbReference type="PANTHER" id="PTHR21599:SF0">
    <property type="entry name" value="GLYCERATE KINASE"/>
    <property type="match status" value="1"/>
</dbReference>
<keyword evidence="3 4" id="KW-0418">Kinase</keyword>
<comment type="caution">
    <text evidence="5">The sequence shown here is derived from an EMBL/GenBank/DDBJ whole genome shotgun (WGS) entry which is preliminary data.</text>
</comment>
<evidence type="ECO:0000313" key="6">
    <source>
        <dbReference type="EMBL" id="PWD89649.1"/>
    </source>
</evidence>
<keyword evidence="8" id="KW-1185">Reference proteome</keyword>
<evidence type="ECO:0000256" key="3">
    <source>
        <dbReference type="ARBA" id="ARBA00022777"/>
    </source>
</evidence>
<dbReference type="Pfam" id="PF02595">
    <property type="entry name" value="Gly_kinase"/>
    <property type="match status" value="1"/>
</dbReference>
<evidence type="ECO:0000256" key="1">
    <source>
        <dbReference type="ARBA" id="ARBA00006284"/>
    </source>
</evidence>
<evidence type="ECO:0000313" key="8">
    <source>
        <dbReference type="Proteomes" id="UP000245217"/>
    </source>
</evidence>
<organism evidence="5 7">
    <name type="scientific">Ignatzschineria cameli</name>
    <dbReference type="NCBI Taxonomy" id="2182793"/>
    <lineage>
        <taxon>Bacteria</taxon>
        <taxon>Pseudomonadati</taxon>
        <taxon>Pseudomonadota</taxon>
        <taxon>Gammaproteobacteria</taxon>
        <taxon>Cardiobacteriales</taxon>
        <taxon>Ignatzschineriaceae</taxon>
        <taxon>Ignatzschineria</taxon>
    </lineage>
</organism>
<dbReference type="GO" id="GO:0031388">
    <property type="term" value="P:organic acid phosphorylation"/>
    <property type="evidence" value="ECO:0007669"/>
    <property type="project" value="UniProtKB-UniRule"/>
</dbReference>
<dbReference type="EMBL" id="QEWV01000014">
    <property type="protein sequence ID" value="PWD89649.1"/>
    <property type="molecule type" value="Genomic_DNA"/>
</dbReference>
<evidence type="ECO:0000313" key="7">
    <source>
        <dbReference type="Proteomes" id="UP000245059"/>
    </source>
</evidence>
<dbReference type="Proteomes" id="UP000245217">
    <property type="component" value="Unassembled WGS sequence"/>
</dbReference>
<evidence type="ECO:0000313" key="5">
    <source>
        <dbReference type="EMBL" id="PWD83452.1"/>
    </source>
</evidence>
<dbReference type="EMBL" id="QEWW01000012">
    <property type="protein sequence ID" value="PWD83452.1"/>
    <property type="molecule type" value="Genomic_DNA"/>
</dbReference>
<reference evidence="5" key="1">
    <citation type="journal article" date="2018" name="Genome Announc.">
        <title>Ignatzschineria cameli sp. nov., isolated from necrotic foot tissue of dromedaries (Camelus dromedarius) and associated maggots (Wohlfahrtia species) in Dubai.</title>
        <authorList>
            <person name="Tsang C.C."/>
            <person name="Tang J.Y."/>
            <person name="Fong J.Y."/>
            <person name="Kinne J."/>
            <person name="Lee H.H."/>
            <person name="Joseph M."/>
            <person name="Jose S."/>
            <person name="Schuster R.K."/>
            <person name="Tang Y."/>
            <person name="Sivakumar S."/>
            <person name="Chen J.H."/>
            <person name="Teng J.L."/>
            <person name="Lau S.K."/>
            <person name="Wernery U."/>
            <person name="Woo P.C."/>
        </authorList>
    </citation>
    <scope>NUCLEOTIDE SEQUENCE</scope>
    <source>
        <strain evidence="5">UAE-HKU57</strain>
        <strain evidence="6">UAE-HKU58</strain>
    </source>
</reference>
<dbReference type="InterPro" id="IPR036129">
    <property type="entry name" value="Glycerate_kinase_sf"/>
</dbReference>
<dbReference type="Proteomes" id="UP000245059">
    <property type="component" value="Unassembled WGS sequence"/>
</dbReference>
<dbReference type="PANTHER" id="PTHR21599">
    <property type="entry name" value="GLYCERATE KINASE"/>
    <property type="match status" value="1"/>
</dbReference>
<gene>
    <name evidence="5" type="ORF">DC077_09885</name>
    <name evidence="6" type="ORF">DC078_09585</name>
</gene>
<dbReference type="GO" id="GO:0008887">
    <property type="term" value="F:glycerate kinase activity"/>
    <property type="evidence" value="ECO:0007669"/>
    <property type="project" value="UniProtKB-UniRule"/>
</dbReference>
<dbReference type="InterPro" id="IPR018197">
    <property type="entry name" value="Glycerate_kinase_RE-like"/>
</dbReference>
<dbReference type="AlphaFoldDB" id="A0A2U2AKH9"/>